<accession>A0A4Q4Z4I2</accession>
<gene>
    <name evidence="3" type="ORF">EKO23_21395</name>
</gene>
<evidence type="ECO:0000313" key="3">
    <source>
        <dbReference type="EMBL" id="RYP82640.1"/>
    </source>
</evidence>
<feature type="domain" description="TadE-like" evidence="2">
    <location>
        <begin position="26"/>
        <end position="68"/>
    </location>
</feature>
<dbReference type="InterPro" id="IPR012495">
    <property type="entry name" value="TadE-like_dom"/>
</dbReference>
<sequence length="144" mass="14934">MRWPRSAAEARAAGPRAAGRRCDQRGSAVVDFVLVLVVLLPLVLGILQLALVLHVRNTLTAAASEGARHAATADRSPADGAAYTRRQVSGALAARFAGAVDASPTRIDGVPAVEVTVRADVPPLGLWGPGIHLEARGHAAEEQP</sequence>
<dbReference type="EMBL" id="SDKM01000044">
    <property type="protein sequence ID" value="RYP82640.1"/>
    <property type="molecule type" value="Genomic_DNA"/>
</dbReference>
<dbReference type="Proteomes" id="UP000295198">
    <property type="component" value="Unassembled WGS sequence"/>
</dbReference>
<organism evidence="3 4">
    <name type="scientific">Nocardioides guangzhouensis</name>
    <dbReference type="NCBI Taxonomy" id="2497878"/>
    <lineage>
        <taxon>Bacteria</taxon>
        <taxon>Bacillati</taxon>
        <taxon>Actinomycetota</taxon>
        <taxon>Actinomycetes</taxon>
        <taxon>Propionibacteriales</taxon>
        <taxon>Nocardioidaceae</taxon>
        <taxon>Nocardioides</taxon>
    </lineage>
</organism>
<dbReference type="RefSeq" id="WP_134720513.1">
    <property type="nucleotide sequence ID" value="NZ_SDKM01000044.1"/>
</dbReference>
<feature type="transmembrane region" description="Helical" evidence="1">
    <location>
        <begin position="29"/>
        <end position="53"/>
    </location>
</feature>
<evidence type="ECO:0000313" key="4">
    <source>
        <dbReference type="Proteomes" id="UP000295198"/>
    </source>
</evidence>
<evidence type="ECO:0000259" key="2">
    <source>
        <dbReference type="Pfam" id="PF07811"/>
    </source>
</evidence>
<reference evidence="3 4" key="1">
    <citation type="submission" date="2019-01" db="EMBL/GenBank/DDBJ databases">
        <title>Nocardioides guangzhouensis sp. nov., an actinobacterium isolated from soil.</title>
        <authorList>
            <person name="Fu Y."/>
            <person name="Cai Y."/>
            <person name="Lin Z."/>
            <person name="Chen P."/>
        </authorList>
    </citation>
    <scope>NUCLEOTIDE SEQUENCE [LARGE SCALE GENOMIC DNA]</scope>
    <source>
        <strain evidence="3 4">130</strain>
    </source>
</reference>
<dbReference type="Pfam" id="PF07811">
    <property type="entry name" value="TadE"/>
    <property type="match status" value="1"/>
</dbReference>
<keyword evidence="1" id="KW-0472">Membrane</keyword>
<dbReference type="OrthoDB" id="3826566at2"/>
<comment type="caution">
    <text evidence="3">The sequence shown here is derived from an EMBL/GenBank/DDBJ whole genome shotgun (WGS) entry which is preliminary data.</text>
</comment>
<keyword evidence="1" id="KW-1133">Transmembrane helix</keyword>
<dbReference type="AlphaFoldDB" id="A0A4Q4Z4I2"/>
<protein>
    <submittedName>
        <fullName evidence="3">Pilus assembly protein</fullName>
    </submittedName>
</protein>
<keyword evidence="1" id="KW-0812">Transmembrane</keyword>
<proteinExistence type="predicted"/>
<evidence type="ECO:0000256" key="1">
    <source>
        <dbReference type="SAM" id="Phobius"/>
    </source>
</evidence>
<keyword evidence="4" id="KW-1185">Reference proteome</keyword>
<name>A0A4Q4Z4I2_9ACTN</name>